<gene>
    <name evidence="2" type="ORF">C8F04DRAFT_1365249</name>
</gene>
<evidence type="ECO:0000313" key="3">
    <source>
        <dbReference type="Proteomes" id="UP001218188"/>
    </source>
</evidence>
<sequence length="545" mass="59311">MSTIAGTFERRSGEGGGEQRKKGLRTTKRTPHPGLERSAHSCPPQIVPYGPRPTASTPPPRVTSPPSGGRDIDPRISVQVVKGQNDDERRTNNGGQNPQESKSKSKRPKKRTAATAGRHYAHFISRRIRCTPVHERRLGKGVDATAVKAGFCVPPVRRKRHRRTGQERKRGRRSLLLADAAPSYSGMSGPSCIAFNVADMRDESKDSKADADEVGRKAGRRPGPEYRHQVIGRYIRPLLTLTTKVNADIYSLFLPNIAGIRRDGLELARARSEWPSRLPLAPSQILNWTQERCRAGSDVSLKRLQVAFFSRSSGCAEWGRRGVQAAPLVFSRREEIGGRARDLRTPPATTLQVAFDTFIPSSPNNPIPAASIGPSSDSFSFPYVDARVMDIHDPRRPLHKRAGAAPFLSIALDRDKGRWARVGVLLARAVLGVGRKAVEGSRATRSLLSPSPPPTFPPRAAAELWGEDRGEGGVGSARYAADWAECAVRVEQWGGGGDAWDMSSEAPGSPPAFCNSGIAVCARACSSRKPPTLESVEHGHAWLTD</sequence>
<organism evidence="2 3">
    <name type="scientific">Mycena alexandri</name>
    <dbReference type="NCBI Taxonomy" id="1745969"/>
    <lineage>
        <taxon>Eukaryota</taxon>
        <taxon>Fungi</taxon>
        <taxon>Dikarya</taxon>
        <taxon>Basidiomycota</taxon>
        <taxon>Agaricomycotina</taxon>
        <taxon>Agaricomycetes</taxon>
        <taxon>Agaricomycetidae</taxon>
        <taxon>Agaricales</taxon>
        <taxon>Marasmiineae</taxon>
        <taxon>Mycenaceae</taxon>
        <taxon>Mycena</taxon>
    </lineage>
</organism>
<accession>A0AAD6RV75</accession>
<feature type="compositionally biased region" description="Basic residues" evidence="1">
    <location>
        <begin position="159"/>
        <end position="173"/>
    </location>
</feature>
<evidence type="ECO:0000313" key="2">
    <source>
        <dbReference type="EMBL" id="KAJ7015799.1"/>
    </source>
</evidence>
<feature type="compositionally biased region" description="Basic and acidic residues" evidence="1">
    <location>
        <begin position="8"/>
        <end position="21"/>
    </location>
</feature>
<proteinExistence type="predicted"/>
<reference evidence="2" key="1">
    <citation type="submission" date="2023-03" db="EMBL/GenBank/DDBJ databases">
        <title>Massive genome expansion in bonnet fungi (Mycena s.s.) driven by repeated elements and novel gene families across ecological guilds.</title>
        <authorList>
            <consortium name="Lawrence Berkeley National Laboratory"/>
            <person name="Harder C.B."/>
            <person name="Miyauchi S."/>
            <person name="Viragh M."/>
            <person name="Kuo A."/>
            <person name="Thoen E."/>
            <person name="Andreopoulos B."/>
            <person name="Lu D."/>
            <person name="Skrede I."/>
            <person name="Drula E."/>
            <person name="Henrissat B."/>
            <person name="Morin E."/>
            <person name="Kohler A."/>
            <person name="Barry K."/>
            <person name="LaButti K."/>
            <person name="Morin E."/>
            <person name="Salamov A."/>
            <person name="Lipzen A."/>
            <person name="Mereny Z."/>
            <person name="Hegedus B."/>
            <person name="Baldrian P."/>
            <person name="Stursova M."/>
            <person name="Weitz H."/>
            <person name="Taylor A."/>
            <person name="Grigoriev I.V."/>
            <person name="Nagy L.G."/>
            <person name="Martin F."/>
            <person name="Kauserud H."/>
        </authorList>
    </citation>
    <scope>NUCLEOTIDE SEQUENCE</scope>
    <source>
        <strain evidence="2">CBHHK200</strain>
    </source>
</reference>
<feature type="compositionally biased region" description="Basic residues" evidence="1">
    <location>
        <begin position="22"/>
        <end position="31"/>
    </location>
</feature>
<dbReference type="AlphaFoldDB" id="A0AAD6RV75"/>
<dbReference type="Proteomes" id="UP001218188">
    <property type="component" value="Unassembled WGS sequence"/>
</dbReference>
<keyword evidence="3" id="KW-1185">Reference proteome</keyword>
<evidence type="ECO:0000256" key="1">
    <source>
        <dbReference type="SAM" id="MobiDB-lite"/>
    </source>
</evidence>
<comment type="caution">
    <text evidence="2">The sequence shown here is derived from an EMBL/GenBank/DDBJ whole genome shotgun (WGS) entry which is preliminary data.</text>
</comment>
<protein>
    <submittedName>
        <fullName evidence="2">Uncharacterized protein</fullName>
    </submittedName>
</protein>
<dbReference type="EMBL" id="JARJCM010000866">
    <property type="protein sequence ID" value="KAJ7015799.1"/>
    <property type="molecule type" value="Genomic_DNA"/>
</dbReference>
<feature type="region of interest" description="Disordered" evidence="1">
    <location>
        <begin position="1"/>
        <end position="118"/>
    </location>
</feature>
<feature type="region of interest" description="Disordered" evidence="1">
    <location>
        <begin position="159"/>
        <end position="178"/>
    </location>
</feature>
<name>A0AAD6RV75_9AGAR</name>
<feature type="region of interest" description="Disordered" evidence="1">
    <location>
        <begin position="204"/>
        <end position="223"/>
    </location>
</feature>